<dbReference type="AlphaFoldDB" id="A0A6A6GZU2"/>
<keyword evidence="1" id="KW-0547">Nucleotide-binding</keyword>
<proteinExistence type="predicted"/>
<dbReference type="GO" id="GO:0004386">
    <property type="term" value="F:helicase activity"/>
    <property type="evidence" value="ECO:0007669"/>
    <property type="project" value="UniProtKB-KW"/>
</dbReference>
<dbReference type="PANTHER" id="PTHR38567:SF1">
    <property type="entry name" value="DUF4291 DOMAIN-CONTAINING PROTEIN"/>
    <property type="match status" value="1"/>
</dbReference>
<keyword evidence="1" id="KW-0378">Hydrolase</keyword>
<evidence type="ECO:0000313" key="1">
    <source>
        <dbReference type="EMBL" id="KAF2231137.1"/>
    </source>
</evidence>
<reference evidence="1" key="1">
    <citation type="journal article" date="2020" name="Stud. Mycol.">
        <title>101 Dothideomycetes genomes: a test case for predicting lifestyles and emergence of pathogens.</title>
        <authorList>
            <person name="Haridas S."/>
            <person name="Albert R."/>
            <person name="Binder M."/>
            <person name="Bloem J."/>
            <person name="Labutti K."/>
            <person name="Salamov A."/>
            <person name="Andreopoulos B."/>
            <person name="Baker S."/>
            <person name="Barry K."/>
            <person name="Bills G."/>
            <person name="Bluhm B."/>
            <person name="Cannon C."/>
            <person name="Castanera R."/>
            <person name="Culley D."/>
            <person name="Daum C."/>
            <person name="Ezra D."/>
            <person name="Gonzalez J."/>
            <person name="Henrissat B."/>
            <person name="Kuo A."/>
            <person name="Liang C."/>
            <person name="Lipzen A."/>
            <person name="Lutzoni F."/>
            <person name="Magnuson J."/>
            <person name="Mondo S."/>
            <person name="Nolan M."/>
            <person name="Ohm R."/>
            <person name="Pangilinan J."/>
            <person name="Park H.-J."/>
            <person name="Ramirez L."/>
            <person name="Alfaro M."/>
            <person name="Sun H."/>
            <person name="Tritt A."/>
            <person name="Yoshinaga Y."/>
            <person name="Zwiers L.-H."/>
            <person name="Turgeon B."/>
            <person name="Goodwin S."/>
            <person name="Spatafora J."/>
            <person name="Crous P."/>
            <person name="Grigoriev I."/>
        </authorList>
    </citation>
    <scope>NUCLEOTIDE SEQUENCE</scope>
    <source>
        <strain evidence="1">Tuck. ex Michener</strain>
    </source>
</reference>
<sequence>MSSSSSPTATTTQRQIRASYDVHTITVYQAFSSIIALPAVASQNLAACPSFKHGRMTWIKPSWCWMMYRSGYSFKDAGQERILALTITHADFVGIPQQAQLSHASKTQHDPTVKDENSSVVVQWDPERGPRLERLNYRSMQIGIPGKMSKKWTSELVQGIEDVTEKARQLKKVLDESPGITDEDLKQMGLLPNEDIFELPEVAMERLQMDS</sequence>
<dbReference type="EMBL" id="ML991831">
    <property type="protein sequence ID" value="KAF2231137.1"/>
    <property type="molecule type" value="Genomic_DNA"/>
</dbReference>
<dbReference type="Proteomes" id="UP000800092">
    <property type="component" value="Unassembled WGS sequence"/>
</dbReference>
<keyword evidence="2" id="KW-1185">Reference proteome</keyword>
<accession>A0A6A6GZU2</accession>
<keyword evidence="1" id="KW-0347">Helicase</keyword>
<keyword evidence="1" id="KW-0067">ATP-binding</keyword>
<dbReference type="InterPro" id="IPR025633">
    <property type="entry name" value="DUF4291"/>
</dbReference>
<protein>
    <submittedName>
        <fullName evidence="1">ATP-dependent RNA helicase DHX8</fullName>
    </submittedName>
</protein>
<dbReference type="OrthoDB" id="413653at2759"/>
<organism evidence="1 2">
    <name type="scientific">Viridothelium virens</name>
    <name type="common">Speckled blister lichen</name>
    <name type="synonym">Trypethelium virens</name>
    <dbReference type="NCBI Taxonomy" id="1048519"/>
    <lineage>
        <taxon>Eukaryota</taxon>
        <taxon>Fungi</taxon>
        <taxon>Dikarya</taxon>
        <taxon>Ascomycota</taxon>
        <taxon>Pezizomycotina</taxon>
        <taxon>Dothideomycetes</taxon>
        <taxon>Dothideomycetes incertae sedis</taxon>
        <taxon>Trypetheliales</taxon>
        <taxon>Trypetheliaceae</taxon>
        <taxon>Viridothelium</taxon>
    </lineage>
</organism>
<gene>
    <name evidence="1" type="ORF">EV356DRAFT_519115</name>
</gene>
<evidence type="ECO:0000313" key="2">
    <source>
        <dbReference type="Proteomes" id="UP000800092"/>
    </source>
</evidence>
<name>A0A6A6GZU2_VIRVR</name>
<dbReference type="Pfam" id="PF14124">
    <property type="entry name" value="DUF4291"/>
    <property type="match status" value="1"/>
</dbReference>
<dbReference type="PANTHER" id="PTHR38567">
    <property type="entry name" value="DUF4291 DOMAIN-CONTAINING PROTEIN"/>
    <property type="match status" value="1"/>
</dbReference>